<protein>
    <submittedName>
        <fullName evidence="5">Cd(II)/Pb(II)-responsive transcriptional regulator</fullName>
    </submittedName>
</protein>
<accession>A0AAW7DNZ2</accession>
<evidence type="ECO:0000259" key="4">
    <source>
        <dbReference type="PROSITE" id="PS50937"/>
    </source>
</evidence>
<evidence type="ECO:0000256" key="2">
    <source>
        <dbReference type="ARBA" id="ARBA00023125"/>
    </source>
</evidence>
<dbReference type="RefSeq" id="WP_173568162.1">
    <property type="nucleotide sequence ID" value="NZ_CP012358.1"/>
</dbReference>
<evidence type="ECO:0000256" key="3">
    <source>
        <dbReference type="ARBA" id="ARBA00023163"/>
    </source>
</evidence>
<dbReference type="GO" id="GO:0045893">
    <property type="term" value="P:positive regulation of DNA-templated transcription"/>
    <property type="evidence" value="ECO:0007669"/>
    <property type="project" value="InterPro"/>
</dbReference>
<evidence type="ECO:0000256" key="1">
    <source>
        <dbReference type="ARBA" id="ARBA00023015"/>
    </source>
</evidence>
<gene>
    <name evidence="5" type="primary">cadR</name>
    <name evidence="5" type="ORF">HX099_03425</name>
</gene>
<dbReference type="AlphaFoldDB" id="A0AAW7DNZ2"/>
<organism evidence="5 6">
    <name type="scientific">Thiopseudomonas alkaliphila</name>
    <dbReference type="NCBI Taxonomy" id="1697053"/>
    <lineage>
        <taxon>Bacteria</taxon>
        <taxon>Pseudomonadati</taxon>
        <taxon>Pseudomonadota</taxon>
        <taxon>Gammaproteobacteria</taxon>
        <taxon>Pseudomonadales</taxon>
        <taxon>Pseudomonadaceae</taxon>
        <taxon>Thiopseudomonas</taxon>
    </lineage>
</organism>
<evidence type="ECO:0000313" key="5">
    <source>
        <dbReference type="EMBL" id="MDM1695720.1"/>
    </source>
</evidence>
<dbReference type="PANTHER" id="PTHR30204:SF92">
    <property type="entry name" value="HTH-TYPE TRANSCRIPTIONAL REGULATOR ZNTR"/>
    <property type="match status" value="1"/>
</dbReference>
<feature type="domain" description="HTH merR-type" evidence="4">
    <location>
        <begin position="3"/>
        <end position="72"/>
    </location>
</feature>
<sequence length="149" mass="17145">MKSMRIGLLAQQTDTHIETIRYYEKQGLLPEPQRDTANFRVYQAQHVERLNFIRQCRLLDLSLEEIRQLLEVKDTPAASCDAVNQVVDEHIHHVQQRIQELQGLAEKLQHIRGQCQTAQAAARCGILQELSQPVSAQDKAELSRETHLK</sequence>
<dbReference type="InterPro" id="IPR047057">
    <property type="entry name" value="MerR_fam"/>
</dbReference>
<dbReference type="GO" id="GO:0003677">
    <property type="term" value="F:DNA binding"/>
    <property type="evidence" value="ECO:0007669"/>
    <property type="project" value="UniProtKB-KW"/>
</dbReference>
<dbReference type="InterPro" id="IPR015358">
    <property type="entry name" value="Tscrpt_reg_MerR_DNA-bd"/>
</dbReference>
<dbReference type="Pfam" id="PF09278">
    <property type="entry name" value="MerR-DNA-bind"/>
    <property type="match status" value="1"/>
</dbReference>
<evidence type="ECO:0000313" key="6">
    <source>
        <dbReference type="Proteomes" id="UP001173465"/>
    </source>
</evidence>
<keyword evidence="2" id="KW-0238">DNA-binding</keyword>
<dbReference type="EMBL" id="JACANB010000002">
    <property type="protein sequence ID" value="MDM1695720.1"/>
    <property type="molecule type" value="Genomic_DNA"/>
</dbReference>
<dbReference type="InterPro" id="IPR000551">
    <property type="entry name" value="MerR-type_HTH_dom"/>
</dbReference>
<dbReference type="Proteomes" id="UP001173465">
    <property type="component" value="Unassembled WGS sequence"/>
</dbReference>
<name>A0AAW7DNZ2_9GAMM</name>
<proteinExistence type="predicted"/>
<dbReference type="NCBIfam" id="TIGR02047">
    <property type="entry name" value="CadR-PbrR"/>
    <property type="match status" value="1"/>
</dbReference>
<dbReference type="PANTHER" id="PTHR30204">
    <property type="entry name" value="REDOX-CYCLING DRUG-SENSING TRANSCRIPTIONAL ACTIVATOR SOXR"/>
    <property type="match status" value="1"/>
</dbReference>
<dbReference type="InterPro" id="IPR011791">
    <property type="entry name" value="CadR-PbrR"/>
</dbReference>
<dbReference type="SUPFAM" id="SSF46955">
    <property type="entry name" value="Putative DNA-binding domain"/>
    <property type="match status" value="1"/>
</dbReference>
<dbReference type="PRINTS" id="PR00040">
    <property type="entry name" value="HTHMERR"/>
</dbReference>
<dbReference type="Pfam" id="PF00376">
    <property type="entry name" value="MerR"/>
    <property type="match status" value="1"/>
</dbReference>
<dbReference type="GO" id="GO:0046872">
    <property type="term" value="F:metal ion binding"/>
    <property type="evidence" value="ECO:0007669"/>
    <property type="project" value="InterPro"/>
</dbReference>
<dbReference type="CDD" id="cd04784">
    <property type="entry name" value="HTH_CadR-PbrR"/>
    <property type="match status" value="1"/>
</dbReference>
<dbReference type="GeneID" id="93983831"/>
<comment type="caution">
    <text evidence="5">The sequence shown here is derived from an EMBL/GenBank/DDBJ whole genome shotgun (WGS) entry which is preliminary data.</text>
</comment>
<dbReference type="InterPro" id="IPR009061">
    <property type="entry name" value="DNA-bd_dom_put_sf"/>
</dbReference>
<dbReference type="Gene3D" id="1.10.1660.10">
    <property type="match status" value="1"/>
</dbReference>
<reference evidence="5" key="2">
    <citation type="journal article" date="2022" name="Sci. Total Environ.">
        <title>Prevalence, transmission, and molecular epidemiology of tet(X)-positive bacteria among humans, animals, and environmental niches in China: An epidemiological, and genomic-based study.</title>
        <authorList>
            <person name="Dong N."/>
            <person name="Zeng Y."/>
            <person name="Cai C."/>
            <person name="Sun C."/>
            <person name="Lu J."/>
            <person name="Liu C."/>
            <person name="Zhou H."/>
            <person name="Sun Q."/>
            <person name="Shu L."/>
            <person name="Wang H."/>
            <person name="Wang Y."/>
            <person name="Wang S."/>
            <person name="Wu C."/>
            <person name="Chan E.W."/>
            <person name="Chen G."/>
            <person name="Shen Z."/>
            <person name="Chen S."/>
            <person name="Zhang R."/>
        </authorList>
    </citation>
    <scope>NUCLEOTIDE SEQUENCE</scope>
    <source>
        <strain evidence="5">DF46-2-2</strain>
    </source>
</reference>
<dbReference type="GO" id="GO:0003700">
    <property type="term" value="F:DNA-binding transcription factor activity"/>
    <property type="evidence" value="ECO:0007669"/>
    <property type="project" value="InterPro"/>
</dbReference>
<reference evidence="5" key="1">
    <citation type="submission" date="2020-06" db="EMBL/GenBank/DDBJ databases">
        <authorList>
            <person name="Dong N."/>
        </authorList>
    </citation>
    <scope>NUCLEOTIDE SEQUENCE</scope>
    <source>
        <strain evidence="5">DF46-2-2</strain>
    </source>
</reference>
<dbReference type="PROSITE" id="PS50937">
    <property type="entry name" value="HTH_MERR_2"/>
    <property type="match status" value="1"/>
</dbReference>
<keyword evidence="1" id="KW-0805">Transcription regulation</keyword>
<keyword evidence="3" id="KW-0804">Transcription</keyword>
<dbReference type="SMART" id="SM00422">
    <property type="entry name" value="HTH_MERR"/>
    <property type="match status" value="1"/>
</dbReference>